<proteinExistence type="predicted"/>
<dbReference type="EMBL" id="JANGAB010000204">
    <property type="protein sequence ID" value="MCQ4950741.1"/>
    <property type="molecule type" value="Genomic_DNA"/>
</dbReference>
<protein>
    <submittedName>
        <fullName evidence="1">Uncharacterized protein</fullName>
    </submittedName>
</protein>
<gene>
    <name evidence="1" type="ORF">NE646_13980</name>
</gene>
<dbReference type="Proteomes" id="UP001205063">
    <property type="component" value="Unassembled WGS sequence"/>
</dbReference>
<name>A0AAW5KCS3_9FIRM</name>
<organism evidence="1 2">
    <name type="scientific">Bittarella massiliensis</name>
    <name type="common">ex Durand et al. 2017</name>
    <dbReference type="NCBI Taxonomy" id="1720313"/>
    <lineage>
        <taxon>Bacteria</taxon>
        <taxon>Bacillati</taxon>
        <taxon>Bacillota</taxon>
        <taxon>Clostridia</taxon>
        <taxon>Eubacteriales</taxon>
        <taxon>Oscillospiraceae</taxon>
        <taxon>Bittarella (ex Durand et al. 2017)</taxon>
    </lineage>
</organism>
<comment type="caution">
    <text evidence="1">The sequence shown here is derived from an EMBL/GenBank/DDBJ whole genome shotgun (WGS) entry which is preliminary data.</text>
</comment>
<feature type="non-terminal residue" evidence="1">
    <location>
        <position position="106"/>
    </location>
</feature>
<feature type="non-terminal residue" evidence="1">
    <location>
        <position position="1"/>
    </location>
</feature>
<evidence type="ECO:0000313" key="1">
    <source>
        <dbReference type="EMBL" id="MCQ4950741.1"/>
    </source>
</evidence>
<dbReference type="AlphaFoldDB" id="A0AAW5KCS3"/>
<evidence type="ECO:0000313" key="2">
    <source>
        <dbReference type="Proteomes" id="UP001205063"/>
    </source>
</evidence>
<sequence length="106" mass="11755">DSRGNKTTVYLTYTFLPVGSPPWVDYDPSDPTVEPGSELEEPEIVEDWQSGTKYATVTDRLVQAITDPPLSGGWLDGEELRAFLGSRYQFTSAQPDGVLKEVRFAV</sequence>
<accession>A0AAW5KCS3</accession>
<reference evidence="1" key="1">
    <citation type="submission" date="2022-06" db="EMBL/GenBank/DDBJ databases">
        <title>Isolation of gut microbiota from human fecal samples.</title>
        <authorList>
            <person name="Pamer E.G."/>
            <person name="Barat B."/>
            <person name="Waligurski E."/>
            <person name="Medina S."/>
            <person name="Paddock L."/>
            <person name="Mostad J."/>
        </authorList>
    </citation>
    <scope>NUCLEOTIDE SEQUENCE</scope>
    <source>
        <strain evidence="1">DFI.7.96</strain>
    </source>
</reference>
<dbReference type="RefSeq" id="WP_256136872.1">
    <property type="nucleotide sequence ID" value="NZ_JANGAB010000204.1"/>
</dbReference>